<dbReference type="SUPFAM" id="SSF53474">
    <property type="entry name" value="alpha/beta-Hydrolases"/>
    <property type="match status" value="1"/>
</dbReference>
<dbReference type="SUPFAM" id="SSF49785">
    <property type="entry name" value="Galactose-binding domain-like"/>
    <property type="match status" value="1"/>
</dbReference>
<dbReference type="GO" id="GO:0008239">
    <property type="term" value="F:dipeptidyl-peptidase activity"/>
    <property type="evidence" value="ECO:0007669"/>
    <property type="project" value="InterPro"/>
</dbReference>
<name>A0A7W8M749_9FIRM</name>
<organism evidence="3 4">
    <name type="scientific">Catenibacillus scindens</name>
    <dbReference type="NCBI Taxonomy" id="673271"/>
    <lineage>
        <taxon>Bacteria</taxon>
        <taxon>Bacillati</taxon>
        <taxon>Bacillota</taxon>
        <taxon>Clostridia</taxon>
        <taxon>Lachnospirales</taxon>
        <taxon>Lachnospiraceae</taxon>
        <taxon>Catenibacillus</taxon>
    </lineage>
</organism>
<feature type="domain" description="Xaa-Pro dipeptidyl-peptidase C-terminal" evidence="2">
    <location>
        <begin position="313"/>
        <end position="552"/>
    </location>
</feature>
<comment type="caution">
    <text evidence="3">The sequence shown here is derived from an EMBL/GenBank/DDBJ whole genome shotgun (WGS) entry which is preliminary data.</text>
</comment>
<dbReference type="Gene3D" id="1.10.3020.10">
    <property type="entry name" value="alpha-amino acid ester hydrolase ( Helical cap domain)"/>
    <property type="match status" value="1"/>
</dbReference>
<evidence type="ECO:0000313" key="4">
    <source>
        <dbReference type="Proteomes" id="UP000543642"/>
    </source>
</evidence>
<dbReference type="InterPro" id="IPR008979">
    <property type="entry name" value="Galactose-bd-like_sf"/>
</dbReference>
<dbReference type="AlphaFoldDB" id="A0A7W8M749"/>
<dbReference type="EMBL" id="JACHFW010000018">
    <property type="protein sequence ID" value="MBB5266066.1"/>
    <property type="molecule type" value="Genomic_DNA"/>
</dbReference>
<protein>
    <recommendedName>
        <fullName evidence="2">Xaa-Pro dipeptidyl-peptidase C-terminal domain-containing protein</fullName>
    </recommendedName>
</protein>
<dbReference type="SMART" id="SM00939">
    <property type="entry name" value="PepX_C"/>
    <property type="match status" value="1"/>
</dbReference>
<dbReference type="RefSeq" id="WP_183776312.1">
    <property type="nucleotide sequence ID" value="NZ_JACHFW010000018.1"/>
</dbReference>
<dbReference type="InterPro" id="IPR000383">
    <property type="entry name" value="Xaa-Pro-like_dom"/>
</dbReference>
<proteinExistence type="predicted"/>
<keyword evidence="4" id="KW-1185">Reference proteome</keyword>
<dbReference type="Proteomes" id="UP000543642">
    <property type="component" value="Unassembled WGS sequence"/>
</dbReference>
<keyword evidence="1" id="KW-0378">Hydrolase</keyword>
<reference evidence="3 4" key="1">
    <citation type="submission" date="2020-08" db="EMBL/GenBank/DDBJ databases">
        <title>Genomic Encyclopedia of Type Strains, Phase IV (KMG-IV): sequencing the most valuable type-strain genomes for metagenomic binning, comparative biology and taxonomic classification.</title>
        <authorList>
            <person name="Goeker M."/>
        </authorList>
    </citation>
    <scope>NUCLEOTIDE SEQUENCE [LARGE SCALE GENOMIC DNA]</scope>
    <source>
        <strain evidence="3 4">DSM 106146</strain>
    </source>
</reference>
<evidence type="ECO:0000259" key="2">
    <source>
        <dbReference type="SMART" id="SM00939"/>
    </source>
</evidence>
<dbReference type="Pfam" id="PF08530">
    <property type="entry name" value="PepX_C"/>
    <property type="match status" value="1"/>
</dbReference>
<gene>
    <name evidence="3" type="ORF">HNP82_003220</name>
</gene>
<evidence type="ECO:0000313" key="3">
    <source>
        <dbReference type="EMBL" id="MBB5266066.1"/>
    </source>
</evidence>
<dbReference type="InterPro" id="IPR029058">
    <property type="entry name" value="AB_hydrolase_fold"/>
</dbReference>
<accession>A0A7W8M749</accession>
<evidence type="ECO:0000256" key="1">
    <source>
        <dbReference type="ARBA" id="ARBA00022801"/>
    </source>
</evidence>
<dbReference type="Gene3D" id="3.40.50.1820">
    <property type="entry name" value="alpha/beta hydrolase"/>
    <property type="match status" value="1"/>
</dbReference>
<dbReference type="NCBIfam" id="TIGR00976">
    <property type="entry name" value="CocE_NonD"/>
    <property type="match status" value="1"/>
</dbReference>
<dbReference type="Gene3D" id="2.60.120.260">
    <property type="entry name" value="Galactose-binding domain-like"/>
    <property type="match status" value="1"/>
</dbReference>
<sequence length="558" mass="63646">MGPEDYVQSRLAKYRDEFSQIPALFEESQIDYEEIMVPVRDGVRMKTCIYRPHGVEPLPVLFQRSCYPGDQVFYEYYGRELARRGYGYVVQYSRGTGGSEGVWEPNVNERSDGIDAIHWLNEQPWVESIGFFGASYLALTGWAIIDQLPEKVKGMYLSVYGTNRFASAYNDGLFRQDILTAWSMGNTGKELHADLIESCKYRPQIHVDEDLWGVSLPWYQDMISHTDFTDDYWQKGFWSILRTNPTKVKVPVVIEDGWYDHHLGSALSGYFDMPEDIKANTMVRIGPWNHGMFCALEGHTCHNDKGEIIRPVLEWAQNLLKEKKHPKGGVSLYIVGRDQWLNADQWPQADRCEKFYLDTALNALSKNAPETHTSSFVYDPENPVPSHGAESCFASHNAVGSLKQPKPRYREDVLSFISEPFEENTLILGKISADLYVSSDAEDTAFSMKVMEVFENGDAYNIRSGITTLAYRGHSGHRQTYTPDEIVKVNIETWDIAWEVKKGSRIRLDISSSDFPQYCAHSNYPGVWALQDKTKKAVQTIYSGKDMPSVLNIPVCDQ</sequence>
<dbReference type="Pfam" id="PF02129">
    <property type="entry name" value="Peptidase_S15"/>
    <property type="match status" value="1"/>
</dbReference>
<dbReference type="InterPro" id="IPR005674">
    <property type="entry name" value="CocE/Ser_esterase"/>
</dbReference>
<dbReference type="InterPro" id="IPR013736">
    <property type="entry name" value="Xaa-Pro_dipept_C"/>
</dbReference>